<dbReference type="GO" id="GO:0016491">
    <property type="term" value="F:oxidoreductase activity"/>
    <property type="evidence" value="ECO:0007669"/>
    <property type="project" value="UniProtKB-KW"/>
</dbReference>
<dbReference type="PANTHER" id="PTHR43364">
    <property type="entry name" value="NADH-SPECIFIC METHYLGLYOXAL REDUCTASE-RELATED"/>
    <property type="match status" value="1"/>
</dbReference>
<dbReference type="GO" id="GO:0005829">
    <property type="term" value="C:cytosol"/>
    <property type="evidence" value="ECO:0007669"/>
    <property type="project" value="TreeGrafter"/>
</dbReference>
<dbReference type="Proteomes" id="UP000001603">
    <property type="component" value="Unassembled WGS sequence"/>
</dbReference>
<name>Q1ZSA8_PHOAS</name>
<comment type="caution">
    <text evidence="5">The sequence shown here is derived from an EMBL/GenBank/DDBJ whole genome shotgun (WGS) entry which is preliminary data.</text>
</comment>
<evidence type="ECO:0000256" key="2">
    <source>
        <dbReference type="ARBA" id="ARBA00023002"/>
    </source>
</evidence>
<evidence type="ECO:0000259" key="4">
    <source>
        <dbReference type="Pfam" id="PF00248"/>
    </source>
</evidence>
<protein>
    <submittedName>
        <fullName evidence="5">Putative oxidoreductase, aldo/keto reductase 2</fullName>
    </submittedName>
</protein>
<keyword evidence="1" id="KW-0521">NADP</keyword>
<dbReference type="EMBL" id="AAOJ01000002">
    <property type="protein sequence ID" value="EAS65069.1"/>
    <property type="molecule type" value="Genomic_DNA"/>
</dbReference>
<dbReference type="CDD" id="cd19092">
    <property type="entry name" value="AKR_BsYcsN_EcYdhF-like"/>
    <property type="match status" value="1"/>
</dbReference>
<dbReference type="PANTHER" id="PTHR43364:SF1">
    <property type="entry name" value="OXIDOREDUCTASE YDHF"/>
    <property type="match status" value="1"/>
</dbReference>
<gene>
    <name evidence="5" type="ORF">VAS14_05098</name>
</gene>
<dbReference type="eggNOG" id="COG4989">
    <property type="taxonomic scope" value="Bacteria"/>
</dbReference>
<evidence type="ECO:0000256" key="3">
    <source>
        <dbReference type="ARBA" id="ARBA00038157"/>
    </source>
</evidence>
<organism evidence="5 6">
    <name type="scientific">Photobacterium angustum (strain S14 / CCUG 15956)</name>
    <name type="common">Vibrio sp. (strain S14 / CCUG 15956)</name>
    <dbReference type="NCBI Taxonomy" id="314292"/>
    <lineage>
        <taxon>Bacteria</taxon>
        <taxon>Pseudomonadati</taxon>
        <taxon>Pseudomonadota</taxon>
        <taxon>Gammaproteobacteria</taxon>
        <taxon>Vibrionales</taxon>
        <taxon>Vibrionaceae</taxon>
        <taxon>Photobacterium</taxon>
    </lineage>
</organism>
<reference evidence="5 6" key="1">
    <citation type="journal article" date="2009" name="Proc. Natl. Acad. Sci. U.S.A.">
        <title>The genomic basis of trophic strategy in marine bacteria.</title>
        <authorList>
            <person name="Lauro F.M."/>
            <person name="McDougald D."/>
            <person name="Thomas T."/>
            <person name="Williams T.J."/>
            <person name="Egan S."/>
            <person name="Rice S."/>
            <person name="DeMaere M.Z."/>
            <person name="Ting L."/>
            <person name="Ertan H."/>
            <person name="Johnson J."/>
            <person name="Ferriera S."/>
            <person name="Lapidus A."/>
            <person name="Anderson I."/>
            <person name="Kyrpides N."/>
            <person name="Munk A.C."/>
            <person name="Detter C."/>
            <person name="Han C.S."/>
            <person name="Brown M.V."/>
            <person name="Robb F.T."/>
            <person name="Kjelleberg S."/>
            <person name="Cavicchioli R."/>
        </authorList>
    </citation>
    <scope>NUCLEOTIDE SEQUENCE [LARGE SCALE GENOMIC DNA]</scope>
    <source>
        <strain evidence="5 6">S14</strain>
    </source>
</reference>
<accession>Q1ZSA8</accession>
<dbReference type="PRINTS" id="PR00069">
    <property type="entry name" value="ALDKETRDTASE"/>
</dbReference>
<dbReference type="InterPro" id="IPR050523">
    <property type="entry name" value="AKR_Detox_Biosynth"/>
</dbReference>
<dbReference type="AlphaFoldDB" id="Q1ZSA8"/>
<dbReference type="InterPro" id="IPR023210">
    <property type="entry name" value="NADP_OxRdtase_dom"/>
</dbReference>
<keyword evidence="2" id="KW-0560">Oxidoreductase</keyword>
<dbReference type="InterPro" id="IPR020471">
    <property type="entry name" value="AKR"/>
</dbReference>
<comment type="similarity">
    <text evidence="3">Belongs to the aldo/keto reductase family. Aldo/keto reductase 2 subfamily.</text>
</comment>
<feature type="domain" description="NADP-dependent oxidoreductase" evidence="4">
    <location>
        <begin position="21"/>
        <end position="295"/>
    </location>
</feature>
<dbReference type="FunFam" id="3.20.20.100:FF:000008">
    <property type="entry name" value="Aldo/keto reductase family oxidoreductase"/>
    <property type="match status" value="1"/>
</dbReference>
<proteinExistence type="inferred from homology"/>
<dbReference type="HOGENOM" id="CLU_023205_8_0_6"/>
<evidence type="ECO:0000313" key="5">
    <source>
        <dbReference type="EMBL" id="EAS65069.1"/>
    </source>
</evidence>
<dbReference type="SUPFAM" id="SSF51430">
    <property type="entry name" value="NAD(P)-linked oxidoreductase"/>
    <property type="match status" value="1"/>
</dbReference>
<dbReference type="Pfam" id="PF00248">
    <property type="entry name" value="Aldo_ket_red"/>
    <property type="match status" value="1"/>
</dbReference>
<evidence type="ECO:0000256" key="1">
    <source>
        <dbReference type="ARBA" id="ARBA00022857"/>
    </source>
</evidence>
<evidence type="ECO:0000313" key="6">
    <source>
        <dbReference type="Proteomes" id="UP000001603"/>
    </source>
</evidence>
<sequence length="303" mass="34022">MMTNKNERQLNEPLFSNFIQGYWRMAEWGMTAQQRLSFIKQHLELGVTSVDHAPVYGASACESLFGEALQLQPSIRDELTIISKCGIVGGKEVNGTSQVAYYDSRASHILASVEGSLQRLGIEQLDVLLIHRPDLLMDADEINSAFEQLHQTGKVKHFGVSNFSKDEFSLLQSRVEFPLITNQIEINPLHTDAIEDGTLAQLQQHRVRPMAWSCLAGGDIYNCTSEQAHRVRETLNVLKQELNADSIDQVIYAWLMRLPTRPALLLGTGKIERVETAVAAEQLQLTHEQWYRLLEASKGHGVA</sequence>
<dbReference type="Gene3D" id="3.20.20.100">
    <property type="entry name" value="NADP-dependent oxidoreductase domain"/>
    <property type="match status" value="1"/>
</dbReference>
<dbReference type="InterPro" id="IPR036812">
    <property type="entry name" value="NAD(P)_OxRdtase_dom_sf"/>
</dbReference>